<evidence type="ECO:0000313" key="1">
    <source>
        <dbReference type="EMBL" id="BBL61015.1"/>
    </source>
</evidence>
<dbReference type="Proteomes" id="UP000825015">
    <property type="component" value="Chromosome"/>
</dbReference>
<sequence length="198" mass="23516">MSALITAFLAFMGVYFTNYQNKKNLEEERERYDNELKIAKKKERLEKRRNNNNMLMLSQYSDNKKILIYLYQLLLDLESYYIVTKGFFAHGTNLENWRERCIDADNELLSIINDLMSVKNHILGIYLDETVYSPLTDKVIITDGSIKEKLDNINNEIENRMSRNIDTSEYEYVFKMIEPSMDKIKELQLLVVKKLRSI</sequence>
<protein>
    <submittedName>
        <fullName evidence="1">Uncharacterized protein</fullName>
    </submittedName>
</protein>
<name>A0ACA8R0N7_METAZ</name>
<accession>A0ACA8R0N7</accession>
<dbReference type="EMBL" id="AP019779">
    <property type="protein sequence ID" value="BBL61015.1"/>
    <property type="molecule type" value="Genomic_DNA"/>
</dbReference>
<gene>
    <name evidence="1" type="ORF">MarbSA_00550</name>
</gene>
<organism evidence="1 2">
    <name type="scientific">Methanobrevibacter arboriphilus</name>
    <dbReference type="NCBI Taxonomy" id="39441"/>
    <lineage>
        <taxon>Archaea</taxon>
        <taxon>Methanobacteriati</taxon>
        <taxon>Methanobacteriota</taxon>
        <taxon>Methanomada group</taxon>
        <taxon>Methanobacteria</taxon>
        <taxon>Methanobacteriales</taxon>
        <taxon>Methanobacteriaceae</taxon>
        <taxon>Methanobrevibacter</taxon>
    </lineage>
</organism>
<proteinExistence type="predicted"/>
<keyword evidence="2" id="KW-1185">Reference proteome</keyword>
<evidence type="ECO:0000313" key="2">
    <source>
        <dbReference type="Proteomes" id="UP000825015"/>
    </source>
</evidence>
<reference evidence="1" key="1">
    <citation type="submission" date="2019-06" db="EMBL/GenBank/DDBJ databases">
        <title>Complete genome sequence of Methanobrevibacter arboriphilus strain SA.</title>
        <authorList>
            <person name="Asakawa S."/>
        </authorList>
    </citation>
    <scope>NUCLEOTIDE SEQUENCE</scope>
    <source>
        <strain evidence="1">SA</strain>
    </source>
</reference>